<dbReference type="SUPFAM" id="SSF52172">
    <property type="entry name" value="CheY-like"/>
    <property type="match status" value="1"/>
</dbReference>
<dbReference type="PROSITE" id="PS50110">
    <property type="entry name" value="RESPONSE_REGULATORY"/>
    <property type="match status" value="1"/>
</dbReference>
<evidence type="ECO:0000313" key="5">
    <source>
        <dbReference type="EMBL" id="TFZ03375.1"/>
    </source>
</evidence>
<keyword evidence="6" id="KW-1185">Reference proteome</keyword>
<dbReference type="OrthoDB" id="9179585at2"/>
<evidence type="ECO:0000313" key="6">
    <source>
        <dbReference type="Proteomes" id="UP000297564"/>
    </source>
</evidence>
<dbReference type="SMART" id="SM00448">
    <property type="entry name" value="REC"/>
    <property type="match status" value="1"/>
</dbReference>
<dbReference type="PANTHER" id="PTHR44591">
    <property type="entry name" value="STRESS RESPONSE REGULATOR PROTEIN 1"/>
    <property type="match status" value="1"/>
</dbReference>
<gene>
    <name evidence="5" type="ORF">EZ242_05690</name>
</gene>
<feature type="region of interest" description="Disordered" evidence="3">
    <location>
        <begin position="119"/>
        <end position="140"/>
    </location>
</feature>
<evidence type="ECO:0000259" key="4">
    <source>
        <dbReference type="PROSITE" id="PS50110"/>
    </source>
</evidence>
<dbReference type="GO" id="GO:0000160">
    <property type="term" value="P:phosphorelay signal transduction system"/>
    <property type="evidence" value="ECO:0007669"/>
    <property type="project" value="InterPro"/>
</dbReference>
<keyword evidence="1 2" id="KW-0597">Phosphoprotein</keyword>
<dbReference type="Proteomes" id="UP000297564">
    <property type="component" value="Unassembled WGS sequence"/>
</dbReference>
<reference evidence="5 6" key="1">
    <citation type="submission" date="2019-03" db="EMBL/GenBank/DDBJ databases">
        <title>Ramlibacter rhizophilus CCTCC AB2015357, whole genome shotgun sequence.</title>
        <authorList>
            <person name="Zhang X."/>
            <person name="Feng G."/>
            <person name="Zhu H."/>
        </authorList>
    </citation>
    <scope>NUCLEOTIDE SEQUENCE [LARGE SCALE GENOMIC DNA]</scope>
    <source>
        <strain evidence="5 6">CCTCC AB2015357</strain>
    </source>
</reference>
<dbReference type="InterPro" id="IPR011006">
    <property type="entry name" value="CheY-like_superfamily"/>
</dbReference>
<dbReference type="InterPro" id="IPR050595">
    <property type="entry name" value="Bact_response_regulator"/>
</dbReference>
<feature type="modified residue" description="4-aspartylphosphate" evidence="2">
    <location>
        <position position="60"/>
    </location>
</feature>
<dbReference type="Gene3D" id="3.40.50.2300">
    <property type="match status" value="1"/>
</dbReference>
<evidence type="ECO:0000256" key="2">
    <source>
        <dbReference type="PROSITE-ProRule" id="PRU00169"/>
    </source>
</evidence>
<dbReference type="InterPro" id="IPR001789">
    <property type="entry name" value="Sig_transdc_resp-reg_receiver"/>
</dbReference>
<accession>A0A4Z0BZE0</accession>
<feature type="domain" description="Response regulatory" evidence="4">
    <location>
        <begin position="11"/>
        <end position="140"/>
    </location>
</feature>
<dbReference type="RefSeq" id="WP_135284174.1">
    <property type="nucleotide sequence ID" value="NZ_SMLL01000002.1"/>
</dbReference>
<proteinExistence type="predicted"/>
<organism evidence="5 6">
    <name type="scientific">Ramlibacter rhizophilus</name>
    <dbReference type="NCBI Taxonomy" id="1781167"/>
    <lineage>
        <taxon>Bacteria</taxon>
        <taxon>Pseudomonadati</taxon>
        <taxon>Pseudomonadota</taxon>
        <taxon>Betaproteobacteria</taxon>
        <taxon>Burkholderiales</taxon>
        <taxon>Comamonadaceae</taxon>
        <taxon>Ramlibacter</taxon>
    </lineage>
</organism>
<name>A0A4Z0BZE0_9BURK</name>
<protein>
    <submittedName>
        <fullName evidence="5">Response regulator</fullName>
    </submittedName>
</protein>
<evidence type="ECO:0000256" key="1">
    <source>
        <dbReference type="ARBA" id="ARBA00022553"/>
    </source>
</evidence>
<comment type="caution">
    <text evidence="5">The sequence shown here is derived from an EMBL/GenBank/DDBJ whole genome shotgun (WGS) entry which is preliminary data.</text>
</comment>
<dbReference type="AlphaFoldDB" id="A0A4Z0BZE0"/>
<dbReference type="Pfam" id="PF00072">
    <property type="entry name" value="Response_reg"/>
    <property type="match status" value="1"/>
</dbReference>
<dbReference type="PANTHER" id="PTHR44591:SF3">
    <property type="entry name" value="RESPONSE REGULATORY DOMAIN-CONTAINING PROTEIN"/>
    <property type="match status" value="1"/>
</dbReference>
<dbReference type="EMBL" id="SMLL01000002">
    <property type="protein sequence ID" value="TFZ03375.1"/>
    <property type="molecule type" value="Genomic_DNA"/>
</dbReference>
<evidence type="ECO:0000256" key="3">
    <source>
        <dbReference type="SAM" id="MobiDB-lite"/>
    </source>
</evidence>
<sequence>MNRSLASEAVRVLVVDDDMDTADLFGLIFDESGCCVAVAHGGERALCIAESLRPDVVLLDLSMPGMSGLEVCRRLRLEAWGKATESNSSIPVGFAMNPSKPDSFASTWSPSRLERRFALKQQLSPRQTRSSRKQIAAMRR</sequence>